<reference evidence="1" key="1">
    <citation type="journal article" date="2015" name="Nature">
        <title>Complex archaea that bridge the gap between prokaryotes and eukaryotes.</title>
        <authorList>
            <person name="Spang A."/>
            <person name="Saw J.H."/>
            <person name="Jorgensen S.L."/>
            <person name="Zaremba-Niedzwiedzka K."/>
            <person name="Martijn J."/>
            <person name="Lind A.E."/>
            <person name="van Eijk R."/>
            <person name="Schleper C."/>
            <person name="Guy L."/>
            <person name="Ettema T.J."/>
        </authorList>
    </citation>
    <scope>NUCLEOTIDE SEQUENCE</scope>
</reference>
<name>A0A0F9UW61_9ZZZZ</name>
<dbReference type="AlphaFoldDB" id="A0A0F9UW61"/>
<dbReference type="InterPro" id="IPR012441">
    <property type="entry name" value="DUF1643"/>
</dbReference>
<dbReference type="EMBL" id="LAZR01000785">
    <property type="protein sequence ID" value="KKN57853.1"/>
    <property type="molecule type" value="Genomic_DNA"/>
</dbReference>
<dbReference type="Pfam" id="PF07799">
    <property type="entry name" value="DUF1643"/>
    <property type="match status" value="1"/>
</dbReference>
<gene>
    <name evidence="1" type="ORF">LCGC14_0557860</name>
</gene>
<evidence type="ECO:0008006" key="2">
    <source>
        <dbReference type="Google" id="ProtNLM"/>
    </source>
</evidence>
<sequence length="172" mass="19276">MPPEFTDTGAAFSADRRFRYSLWRWWKDGNKQKCCFVMLNPSTADENVLDPTVTRCVGFAEDWGFSGIIVVNLFALRATDPKELYEFGVNPNGGIENNQAIGAAVMQSACVVCAWGVHGALWNRGDDVKEMLDGFELACLGTTKDGHPKHPLYLRRDTQRRPFGQRMLATAR</sequence>
<accession>A0A0F9UW61</accession>
<comment type="caution">
    <text evidence="1">The sequence shown here is derived from an EMBL/GenBank/DDBJ whole genome shotgun (WGS) entry which is preliminary data.</text>
</comment>
<evidence type="ECO:0000313" key="1">
    <source>
        <dbReference type="EMBL" id="KKN57853.1"/>
    </source>
</evidence>
<organism evidence="1">
    <name type="scientific">marine sediment metagenome</name>
    <dbReference type="NCBI Taxonomy" id="412755"/>
    <lineage>
        <taxon>unclassified sequences</taxon>
        <taxon>metagenomes</taxon>
        <taxon>ecological metagenomes</taxon>
    </lineage>
</organism>
<proteinExistence type="predicted"/>
<protein>
    <recommendedName>
        <fullName evidence="2">DUF1643 domain-containing protein</fullName>
    </recommendedName>
</protein>